<evidence type="ECO:0000313" key="3">
    <source>
        <dbReference type="EMBL" id="MBN8799910.1"/>
    </source>
</evidence>
<dbReference type="InterPro" id="IPR013216">
    <property type="entry name" value="Methyltransf_11"/>
</dbReference>
<dbReference type="EMBL" id="JAFKMG010001011">
    <property type="protein sequence ID" value="MBN8799910.1"/>
    <property type="molecule type" value="Genomic_DNA"/>
</dbReference>
<dbReference type="AlphaFoldDB" id="A0A9D8L4M3"/>
<accession>A0A9D8L4M3</accession>
<dbReference type="GO" id="GO:0008757">
    <property type="term" value="F:S-adenosylmethionine-dependent methyltransferase activity"/>
    <property type="evidence" value="ECO:0007669"/>
    <property type="project" value="InterPro"/>
</dbReference>
<evidence type="ECO:0000259" key="2">
    <source>
        <dbReference type="Pfam" id="PF08241"/>
    </source>
</evidence>
<feature type="domain" description="Methyltransferase type 11" evidence="2">
    <location>
        <begin position="79"/>
        <end position="127"/>
    </location>
</feature>
<proteinExistence type="predicted"/>
<protein>
    <submittedName>
        <fullName evidence="3">Methyltransferase domain-containing protein</fullName>
    </submittedName>
</protein>
<feature type="transmembrane region" description="Helical" evidence="1">
    <location>
        <begin position="199"/>
        <end position="220"/>
    </location>
</feature>
<name>A0A9D8L4M3_9GAMM</name>
<reference evidence="3" key="1">
    <citation type="submission" date="2021-02" db="EMBL/GenBank/DDBJ databases">
        <title>Thiocyanate and organic carbon inputs drive convergent selection for specific autotrophic Afipia and Thiobacillus strains within complex microbiomes.</title>
        <authorList>
            <person name="Huddy R.J."/>
            <person name="Sachdeva R."/>
            <person name="Kadzinga F."/>
            <person name="Kantor R.S."/>
            <person name="Harrison S.T.L."/>
            <person name="Banfield J.F."/>
        </authorList>
    </citation>
    <scope>NUCLEOTIDE SEQUENCE</scope>
    <source>
        <strain evidence="3">SCN18_10_11_15_R1_P_69_7</strain>
    </source>
</reference>
<keyword evidence="3" id="KW-0489">Methyltransferase</keyword>
<dbReference type="GO" id="GO:0032259">
    <property type="term" value="P:methylation"/>
    <property type="evidence" value="ECO:0007669"/>
    <property type="project" value="UniProtKB-KW"/>
</dbReference>
<dbReference type="Gene3D" id="3.40.50.150">
    <property type="entry name" value="Vaccinia Virus protein VP39"/>
    <property type="match status" value="1"/>
</dbReference>
<evidence type="ECO:0000313" key="4">
    <source>
        <dbReference type="Proteomes" id="UP000664815"/>
    </source>
</evidence>
<gene>
    <name evidence="3" type="ORF">J0H45_11275</name>
</gene>
<organism evidence="3 4">
    <name type="scientific">Stenotrophomonas nitritireducens</name>
    <dbReference type="NCBI Taxonomy" id="83617"/>
    <lineage>
        <taxon>Bacteria</taxon>
        <taxon>Pseudomonadati</taxon>
        <taxon>Pseudomonadota</taxon>
        <taxon>Gammaproteobacteria</taxon>
        <taxon>Lysobacterales</taxon>
        <taxon>Lysobacteraceae</taxon>
        <taxon>Stenotrophomonas</taxon>
    </lineage>
</organism>
<dbReference type="Proteomes" id="UP000664815">
    <property type="component" value="Unassembled WGS sequence"/>
</dbReference>
<keyword evidence="3" id="KW-0808">Transferase</keyword>
<sequence>MNEATPLRQFARLFRHTPLHPQWLLGHRMPPEGIGSVTGRILDIGAADRWIEPLLGEDTEYIALDFPSTGGQMYGARPCVFADAAQLPFPDKSIQAVFCLEVLEHVARPATVMAEISRVLAPGGKAWVSMPFLYPLHDAPFDFQRYTSFGLQRDVRAAGLEITCLRKSSHSLRNAGLLCCLAIAGGISSLSGWKKWPLLPPALLAIFVFNLFAAIGSHLWPDWDNMSHGHELELRKP</sequence>
<keyword evidence="1" id="KW-0812">Transmembrane</keyword>
<keyword evidence="1" id="KW-0472">Membrane</keyword>
<dbReference type="SUPFAM" id="SSF53335">
    <property type="entry name" value="S-adenosyl-L-methionine-dependent methyltransferases"/>
    <property type="match status" value="1"/>
</dbReference>
<dbReference type="Pfam" id="PF08241">
    <property type="entry name" value="Methyltransf_11"/>
    <property type="match status" value="1"/>
</dbReference>
<dbReference type="RefSeq" id="WP_273082606.1">
    <property type="nucleotide sequence ID" value="NZ_JAFKME010000006.1"/>
</dbReference>
<feature type="transmembrane region" description="Helical" evidence="1">
    <location>
        <begin position="175"/>
        <end position="193"/>
    </location>
</feature>
<dbReference type="InterPro" id="IPR029063">
    <property type="entry name" value="SAM-dependent_MTases_sf"/>
</dbReference>
<comment type="caution">
    <text evidence="3">The sequence shown here is derived from an EMBL/GenBank/DDBJ whole genome shotgun (WGS) entry which is preliminary data.</text>
</comment>
<evidence type="ECO:0000256" key="1">
    <source>
        <dbReference type="SAM" id="Phobius"/>
    </source>
</evidence>
<keyword evidence="1" id="KW-1133">Transmembrane helix</keyword>